<sequence length="290" mass="30923">MRVAVTGATGFVGSALVSKLEAAGHNVMPLSREDIHDADFSGVETVVHCAALAPRTGAERPDAKTFDAVNHRLAVELARKAKAQGVRRFVFVSTIYTIAGNPPPLAPDMPLAPRDDYGRAKARAEAALLAMTGLDIVIARPVLVYGPGARANLKALMKLCDSRIPLPFGAANNKRSFVSLENVARALIFQSEAPAEKVAGRVFHLAEPQPRSTREIVGKARAAMQRPARLVPVPPLIMKFLLGGGIGKRGLYDQLFGNLVADSSSLIEAGFEYLPGDPQLELMARAAKDS</sequence>
<dbReference type="Proteomes" id="UP000006383">
    <property type="component" value="Chromosome I"/>
</dbReference>
<name>A0A0H3ASD1_BRUO2</name>
<keyword evidence="3" id="KW-1185">Reference proteome</keyword>
<dbReference type="HOGENOM" id="CLU_007383_6_1_5"/>
<accession>A0A0H3ASD1</accession>
<dbReference type="InterPro" id="IPR036291">
    <property type="entry name" value="NAD(P)-bd_dom_sf"/>
</dbReference>
<dbReference type="AlphaFoldDB" id="A0A0H3ASD1"/>
<dbReference type="InterPro" id="IPR050177">
    <property type="entry name" value="Lipid_A_modif_metabolic_enz"/>
</dbReference>
<protein>
    <submittedName>
        <fullName evidence="2">Epimerase/dehydratase family protein</fullName>
    </submittedName>
</protein>
<dbReference type="RefSeq" id="WP_006012080.1">
    <property type="nucleotide sequence ID" value="NC_009505.1"/>
</dbReference>
<reference evidence="3" key="1">
    <citation type="journal article" date="2009" name="PLoS ONE">
        <title>Genome degradation in Brucella ovis corresponds with narrowing of its host range and tissue tropism.</title>
        <authorList>
            <person name="Tsolis R.M."/>
            <person name="Seshadri R."/>
            <person name="Santos R.L."/>
            <person name="Sangari F.J."/>
            <person name="Lobo J.M."/>
            <person name="de Jong M.F."/>
            <person name="Ren Q."/>
            <person name="Myers G."/>
            <person name="Brinkac L.M."/>
            <person name="Nelson W.C."/>
            <person name="Deboy R.T."/>
            <person name="Angiuoli S."/>
            <person name="Khouri H."/>
            <person name="Dimitrov G."/>
            <person name="Robinson J.R."/>
            <person name="Mulligan S."/>
            <person name="Walker R.L."/>
            <person name="Elzer P.E."/>
            <person name="Hassan K.A."/>
            <person name="Paulsen I.T."/>
        </authorList>
    </citation>
    <scope>NUCLEOTIDE SEQUENCE [LARGE SCALE GENOMIC DNA]</scope>
    <source>
        <strain evidence="3">ATCC 25840 / 63/290 / NCTC 10512</strain>
    </source>
</reference>
<dbReference type="InterPro" id="IPR001509">
    <property type="entry name" value="Epimerase_deHydtase"/>
</dbReference>
<dbReference type="PANTHER" id="PTHR43245:SF58">
    <property type="entry name" value="BLL5923 PROTEIN"/>
    <property type="match status" value="1"/>
</dbReference>
<dbReference type="PANTHER" id="PTHR43245">
    <property type="entry name" value="BIFUNCTIONAL POLYMYXIN RESISTANCE PROTEIN ARNA"/>
    <property type="match status" value="1"/>
</dbReference>
<evidence type="ECO:0000313" key="3">
    <source>
        <dbReference type="Proteomes" id="UP000006383"/>
    </source>
</evidence>
<dbReference type="Pfam" id="PF01370">
    <property type="entry name" value="Epimerase"/>
    <property type="match status" value="1"/>
</dbReference>
<dbReference type="EMBL" id="CP000708">
    <property type="protein sequence ID" value="ABQ61325.1"/>
    <property type="molecule type" value="Genomic_DNA"/>
</dbReference>
<dbReference type="Gene3D" id="3.40.50.720">
    <property type="entry name" value="NAD(P)-binding Rossmann-like Domain"/>
    <property type="match status" value="1"/>
</dbReference>
<evidence type="ECO:0000259" key="1">
    <source>
        <dbReference type="Pfam" id="PF01370"/>
    </source>
</evidence>
<dbReference type="KEGG" id="bov:BOV_0706"/>
<dbReference type="SUPFAM" id="SSF51735">
    <property type="entry name" value="NAD(P)-binding Rossmann-fold domains"/>
    <property type="match status" value="1"/>
</dbReference>
<organism evidence="2 3">
    <name type="scientific">Brucella ovis (strain ATCC 25840 / 63/290 / NCTC 10512)</name>
    <dbReference type="NCBI Taxonomy" id="444178"/>
    <lineage>
        <taxon>Bacteria</taxon>
        <taxon>Pseudomonadati</taxon>
        <taxon>Pseudomonadota</taxon>
        <taxon>Alphaproteobacteria</taxon>
        <taxon>Hyphomicrobiales</taxon>
        <taxon>Brucellaceae</taxon>
        <taxon>Brucella/Ochrobactrum group</taxon>
        <taxon>Brucella</taxon>
    </lineage>
</organism>
<evidence type="ECO:0000313" key="2">
    <source>
        <dbReference type="EMBL" id="ABQ61325.1"/>
    </source>
</evidence>
<feature type="domain" description="NAD-dependent epimerase/dehydratase" evidence="1">
    <location>
        <begin position="3"/>
        <end position="205"/>
    </location>
</feature>
<dbReference type="GeneID" id="45124160"/>
<gene>
    <name evidence="2" type="ordered locus">BOV_0706</name>
</gene>
<proteinExistence type="predicted"/>